<keyword evidence="1" id="KW-0449">Lipoprotein</keyword>
<dbReference type="AlphaFoldDB" id="A0A4R8DI08"/>
<reference evidence="1 2" key="1">
    <citation type="submission" date="2019-03" db="EMBL/GenBank/DDBJ databases">
        <title>Genomic Encyclopedia of Type Strains, Phase IV (KMG-IV): sequencing the most valuable type-strain genomes for metagenomic binning, comparative biology and taxonomic classification.</title>
        <authorList>
            <person name="Goeker M."/>
        </authorList>
    </citation>
    <scope>NUCLEOTIDE SEQUENCE [LARGE SCALE GENOMIC DNA]</scope>
    <source>
        <strain evidence="1 2">DSM 100059</strain>
    </source>
</reference>
<comment type="caution">
    <text evidence="1">The sequence shown here is derived from an EMBL/GenBank/DDBJ whole genome shotgun (WGS) entry which is preliminary data.</text>
</comment>
<dbReference type="Pfam" id="PF12771">
    <property type="entry name" value="SusD-like_2"/>
    <property type="match status" value="1"/>
</dbReference>
<dbReference type="SUPFAM" id="SSF48452">
    <property type="entry name" value="TPR-like"/>
    <property type="match status" value="1"/>
</dbReference>
<evidence type="ECO:0000313" key="2">
    <source>
        <dbReference type="Proteomes" id="UP000294498"/>
    </source>
</evidence>
<proteinExistence type="predicted"/>
<sequence length="487" mass="52771">MTLLLASCTKTLESVNHDTTLPNTAPVEYLLTGAEVSSMGDVYDAAAAVNGYVGMEYAQYWAGTQSEASSRYQLDEGANNTLWSLYSGPLINLNQIIAVNRAQAGGPNPNQVAIAMILKAWMYELLTDVYGNIPYSQAQQGVANLTPAYDDSRTIYTGLVAQLDSAVAMMDSTKEGYKSGELFYNGNLTQWKRLAGSLKLRMGIRMADADPATAKTLVLSAVAAGVMQSGGTWTSPGTADDALFPYEVTAPYQNPFNAALRALNQFVVSSTLVNLMDSLQDPRLPKYMAYPDGGGSFKGKPYGLNMFGDDFNVYSFPDSFPPRGVYSPTFPGILMTYSEVQFDLAEAAARGYGLPLDAATYYAAGIKASMTFWGVTSDSAVNAYLARVPYNADDWRDCIGSQKWLALYQDGLQSWFERTRLDFRQPGGQALFIAPVAGSLDPTVSVVPYRLTYPVSEASTNAANYQKAAAAIGGDTKGTKLWWNKFN</sequence>
<evidence type="ECO:0000313" key="1">
    <source>
        <dbReference type="EMBL" id="TDW97373.1"/>
    </source>
</evidence>
<dbReference type="RefSeq" id="WP_162852796.1">
    <property type="nucleotide sequence ID" value="NZ_SODV01000002.1"/>
</dbReference>
<dbReference type="Proteomes" id="UP000294498">
    <property type="component" value="Unassembled WGS sequence"/>
</dbReference>
<keyword evidence="2" id="KW-1185">Reference proteome</keyword>
<dbReference type="EMBL" id="SODV01000002">
    <property type="protein sequence ID" value="TDW97373.1"/>
    <property type="molecule type" value="Genomic_DNA"/>
</dbReference>
<dbReference type="InterPro" id="IPR011990">
    <property type="entry name" value="TPR-like_helical_dom_sf"/>
</dbReference>
<name>A0A4R8DI08_9BACT</name>
<dbReference type="Gene3D" id="1.25.40.390">
    <property type="match status" value="1"/>
</dbReference>
<dbReference type="InterPro" id="IPR041662">
    <property type="entry name" value="SusD-like_2"/>
</dbReference>
<gene>
    <name evidence="1" type="ORF">EDB95_5221</name>
</gene>
<organism evidence="1 2">
    <name type="scientific">Dinghuibacter silviterrae</name>
    <dbReference type="NCBI Taxonomy" id="1539049"/>
    <lineage>
        <taxon>Bacteria</taxon>
        <taxon>Pseudomonadati</taxon>
        <taxon>Bacteroidota</taxon>
        <taxon>Chitinophagia</taxon>
        <taxon>Chitinophagales</taxon>
        <taxon>Chitinophagaceae</taxon>
        <taxon>Dinghuibacter</taxon>
    </lineage>
</organism>
<accession>A0A4R8DI08</accession>
<protein>
    <submittedName>
        <fullName evidence="1">SusD/RagB-like outer membrane lipoprotein</fullName>
    </submittedName>
</protein>